<keyword evidence="3" id="KW-1185">Reference proteome</keyword>
<evidence type="ECO:0000256" key="1">
    <source>
        <dbReference type="SAM" id="MobiDB-lite"/>
    </source>
</evidence>
<dbReference type="Proteomes" id="UP001175227">
    <property type="component" value="Unassembled WGS sequence"/>
</dbReference>
<protein>
    <submittedName>
        <fullName evidence="2">Uncharacterized protein</fullName>
    </submittedName>
</protein>
<reference evidence="2" key="1">
    <citation type="submission" date="2023-06" db="EMBL/GenBank/DDBJ databases">
        <authorList>
            <consortium name="Lawrence Berkeley National Laboratory"/>
            <person name="Ahrendt S."/>
            <person name="Sahu N."/>
            <person name="Indic B."/>
            <person name="Wong-Bajracharya J."/>
            <person name="Merenyi Z."/>
            <person name="Ke H.-M."/>
            <person name="Monk M."/>
            <person name="Kocsube S."/>
            <person name="Drula E."/>
            <person name="Lipzen A."/>
            <person name="Balint B."/>
            <person name="Henrissat B."/>
            <person name="Andreopoulos B."/>
            <person name="Martin F.M."/>
            <person name="Harder C.B."/>
            <person name="Rigling D."/>
            <person name="Ford K.L."/>
            <person name="Foster G.D."/>
            <person name="Pangilinan J."/>
            <person name="Papanicolaou A."/>
            <person name="Barry K."/>
            <person name="LaButti K."/>
            <person name="Viragh M."/>
            <person name="Koriabine M."/>
            <person name="Yan M."/>
            <person name="Riley R."/>
            <person name="Champramary S."/>
            <person name="Plett K.L."/>
            <person name="Tsai I.J."/>
            <person name="Slot J."/>
            <person name="Sipos G."/>
            <person name="Plett J."/>
            <person name="Nagy L.G."/>
            <person name="Grigoriev I.V."/>
        </authorList>
    </citation>
    <scope>NUCLEOTIDE SEQUENCE</scope>
    <source>
        <strain evidence="2">ICMP 16352</strain>
    </source>
</reference>
<feature type="region of interest" description="Disordered" evidence="1">
    <location>
        <begin position="1"/>
        <end position="25"/>
    </location>
</feature>
<evidence type="ECO:0000313" key="2">
    <source>
        <dbReference type="EMBL" id="KAK0479282.1"/>
    </source>
</evidence>
<sequence>MAPSDSPSLNEAAAAAAGFVSDPEPTLDDAKGIVAMLDDFRQTHTDYTELALCERQEAILEEGQNAEILKFQDYVGKTDEPQEGTSIAVLTQELQTEADHTSNRVASERMDETAYVVRSISVRVESATRSIGKDILTVYNAESNKSKNEKIQIEGVSARLVSFWRSDLLQLLEELIILSETFFQFALALA</sequence>
<accession>A0AA39P800</accession>
<gene>
    <name evidence="2" type="ORF">IW261DRAFT_1593820</name>
</gene>
<organism evidence="2 3">
    <name type="scientific">Armillaria novae-zelandiae</name>
    <dbReference type="NCBI Taxonomy" id="153914"/>
    <lineage>
        <taxon>Eukaryota</taxon>
        <taxon>Fungi</taxon>
        <taxon>Dikarya</taxon>
        <taxon>Basidiomycota</taxon>
        <taxon>Agaricomycotina</taxon>
        <taxon>Agaricomycetes</taxon>
        <taxon>Agaricomycetidae</taxon>
        <taxon>Agaricales</taxon>
        <taxon>Marasmiineae</taxon>
        <taxon>Physalacriaceae</taxon>
        <taxon>Armillaria</taxon>
    </lineage>
</organism>
<name>A0AA39P800_9AGAR</name>
<dbReference type="AlphaFoldDB" id="A0AA39P800"/>
<dbReference type="EMBL" id="JAUEPR010000012">
    <property type="protein sequence ID" value="KAK0479282.1"/>
    <property type="molecule type" value="Genomic_DNA"/>
</dbReference>
<evidence type="ECO:0000313" key="3">
    <source>
        <dbReference type="Proteomes" id="UP001175227"/>
    </source>
</evidence>
<comment type="caution">
    <text evidence="2">The sequence shown here is derived from an EMBL/GenBank/DDBJ whole genome shotgun (WGS) entry which is preliminary data.</text>
</comment>
<proteinExistence type="predicted"/>